<proteinExistence type="predicted"/>
<dbReference type="AlphaFoldDB" id="A0A804K8J5"/>
<sequence>MAINVKHLGRRIGIDHLKECMFGREERTEGMLSDEEKLHPESAWLTDWS</sequence>
<dbReference type="Gramene" id="Ma08_t19790.1">
    <property type="protein sequence ID" value="Ma08_p19790.1"/>
    <property type="gene ID" value="Ma08_g19790"/>
</dbReference>
<keyword evidence="2" id="KW-1185">Reference proteome</keyword>
<accession>A0A804K8J5</accession>
<dbReference type="InParanoid" id="A0A804K8J5"/>
<evidence type="ECO:0000313" key="2">
    <source>
        <dbReference type="Proteomes" id="UP000012960"/>
    </source>
</evidence>
<protein>
    <submittedName>
        <fullName evidence="1">Uncharacterized protein</fullName>
    </submittedName>
</protein>
<dbReference type="EnsemblPlants" id="Ma08_t19790.1">
    <property type="protein sequence ID" value="Ma08_p19790.1"/>
    <property type="gene ID" value="Ma08_g19790"/>
</dbReference>
<name>A0A804K8J5_MUSAM</name>
<reference evidence="1" key="1">
    <citation type="submission" date="2021-05" db="UniProtKB">
        <authorList>
            <consortium name="EnsemblPlants"/>
        </authorList>
    </citation>
    <scope>IDENTIFICATION</scope>
    <source>
        <strain evidence="1">subsp. malaccensis</strain>
    </source>
</reference>
<evidence type="ECO:0000313" key="1">
    <source>
        <dbReference type="EnsemblPlants" id="Ma08_p19790.1"/>
    </source>
</evidence>
<dbReference type="Proteomes" id="UP000012960">
    <property type="component" value="Unplaced"/>
</dbReference>
<organism evidence="1 2">
    <name type="scientific">Musa acuminata subsp. malaccensis</name>
    <name type="common">Wild banana</name>
    <name type="synonym">Musa malaccensis</name>
    <dbReference type="NCBI Taxonomy" id="214687"/>
    <lineage>
        <taxon>Eukaryota</taxon>
        <taxon>Viridiplantae</taxon>
        <taxon>Streptophyta</taxon>
        <taxon>Embryophyta</taxon>
        <taxon>Tracheophyta</taxon>
        <taxon>Spermatophyta</taxon>
        <taxon>Magnoliopsida</taxon>
        <taxon>Liliopsida</taxon>
        <taxon>Zingiberales</taxon>
        <taxon>Musaceae</taxon>
        <taxon>Musa</taxon>
    </lineage>
</organism>